<dbReference type="AlphaFoldDB" id="A0A6G1J9N5"/>
<protein>
    <submittedName>
        <fullName evidence="1">Uncharacterized protein</fullName>
    </submittedName>
</protein>
<accession>A0A6G1J9N5</accession>
<reference evidence="1" key="1">
    <citation type="journal article" date="2020" name="Stud. Mycol.">
        <title>101 Dothideomycetes genomes: a test case for predicting lifestyles and emergence of pathogens.</title>
        <authorList>
            <person name="Haridas S."/>
            <person name="Albert R."/>
            <person name="Binder M."/>
            <person name="Bloem J."/>
            <person name="Labutti K."/>
            <person name="Salamov A."/>
            <person name="Andreopoulos B."/>
            <person name="Baker S."/>
            <person name="Barry K."/>
            <person name="Bills G."/>
            <person name="Bluhm B."/>
            <person name="Cannon C."/>
            <person name="Castanera R."/>
            <person name="Culley D."/>
            <person name="Daum C."/>
            <person name="Ezra D."/>
            <person name="Gonzalez J."/>
            <person name="Henrissat B."/>
            <person name="Kuo A."/>
            <person name="Liang C."/>
            <person name="Lipzen A."/>
            <person name="Lutzoni F."/>
            <person name="Magnuson J."/>
            <person name="Mondo S."/>
            <person name="Nolan M."/>
            <person name="Ohm R."/>
            <person name="Pangilinan J."/>
            <person name="Park H.-J."/>
            <person name="Ramirez L."/>
            <person name="Alfaro M."/>
            <person name="Sun H."/>
            <person name="Tritt A."/>
            <person name="Yoshinaga Y."/>
            <person name="Zwiers L.-H."/>
            <person name="Turgeon B."/>
            <person name="Goodwin S."/>
            <person name="Spatafora J."/>
            <person name="Crous P."/>
            <person name="Grigoriev I."/>
        </authorList>
    </citation>
    <scope>NUCLEOTIDE SEQUENCE</scope>
    <source>
        <strain evidence="1">CBS 122367</strain>
    </source>
</reference>
<keyword evidence="2" id="KW-1185">Reference proteome</keyword>
<dbReference type="Proteomes" id="UP000799291">
    <property type="component" value="Unassembled WGS sequence"/>
</dbReference>
<sequence length="331" mass="36690">MRYVEILITSGDEYFRQNTLESIPLAIQQYVEASHVKAYAQLDASLNDFSNAAFDMELDFPFFSDPAARGASIGSSYTFSMTGILKTTYFCVPLNPRLTDLRNLIDDRLYKIRNCQDINGTSRSLALWVPSLDPGLLVRAAAKGISPTELLNDTVGPMPNYRFVYLLHKAFEMAAELKSLGAMFLSVREKKGGEALQNLRARQDRDLQGFTAELRELAKQEAGKQIAALEETRKGQVSRLQNYLALASETGKKLRMTSNEKLEMEMAHKATLLNQKASFLDLGQIQLLGVGVMIGSPIKSISEALAIVASVMRQQAQMCADDSFQASRKPA</sequence>
<evidence type="ECO:0000313" key="2">
    <source>
        <dbReference type="Proteomes" id="UP000799291"/>
    </source>
</evidence>
<proteinExistence type="predicted"/>
<name>A0A6G1J9N5_9PLEO</name>
<gene>
    <name evidence="1" type="ORF">K458DRAFT_441611</name>
</gene>
<dbReference type="EMBL" id="MU005576">
    <property type="protein sequence ID" value="KAF2686931.1"/>
    <property type="molecule type" value="Genomic_DNA"/>
</dbReference>
<dbReference type="OrthoDB" id="4940706at2759"/>
<evidence type="ECO:0000313" key="1">
    <source>
        <dbReference type="EMBL" id="KAF2686931.1"/>
    </source>
</evidence>
<organism evidence="1 2">
    <name type="scientific">Lentithecium fluviatile CBS 122367</name>
    <dbReference type="NCBI Taxonomy" id="1168545"/>
    <lineage>
        <taxon>Eukaryota</taxon>
        <taxon>Fungi</taxon>
        <taxon>Dikarya</taxon>
        <taxon>Ascomycota</taxon>
        <taxon>Pezizomycotina</taxon>
        <taxon>Dothideomycetes</taxon>
        <taxon>Pleosporomycetidae</taxon>
        <taxon>Pleosporales</taxon>
        <taxon>Massarineae</taxon>
        <taxon>Lentitheciaceae</taxon>
        <taxon>Lentithecium</taxon>
    </lineage>
</organism>